<evidence type="ECO:0000313" key="7">
    <source>
        <dbReference type="EMBL" id="MFC4738430.1"/>
    </source>
</evidence>
<keyword evidence="5 6" id="KW-0472">Membrane</keyword>
<organism evidence="7 8">
    <name type="scientific">Flavobacterium ponti</name>
    <dbReference type="NCBI Taxonomy" id="665133"/>
    <lineage>
        <taxon>Bacteria</taxon>
        <taxon>Pseudomonadati</taxon>
        <taxon>Bacteroidota</taxon>
        <taxon>Flavobacteriia</taxon>
        <taxon>Flavobacteriales</taxon>
        <taxon>Flavobacteriaceae</taxon>
        <taxon>Flavobacterium</taxon>
    </lineage>
</organism>
<feature type="transmembrane region" description="Helical" evidence="6">
    <location>
        <begin position="128"/>
        <end position="151"/>
    </location>
</feature>
<gene>
    <name evidence="7" type="ORF">ACFO3U_00330</name>
</gene>
<keyword evidence="2" id="KW-1003">Cell membrane</keyword>
<dbReference type="Pfam" id="PF01943">
    <property type="entry name" value="Polysacc_synt"/>
    <property type="match status" value="1"/>
</dbReference>
<evidence type="ECO:0000256" key="1">
    <source>
        <dbReference type="ARBA" id="ARBA00004651"/>
    </source>
</evidence>
<feature type="transmembrane region" description="Helical" evidence="6">
    <location>
        <begin position="376"/>
        <end position="398"/>
    </location>
</feature>
<keyword evidence="3 6" id="KW-0812">Transmembrane</keyword>
<feature type="transmembrane region" description="Helical" evidence="6">
    <location>
        <begin position="9"/>
        <end position="27"/>
    </location>
</feature>
<dbReference type="EMBL" id="JBHSGW010000001">
    <property type="protein sequence ID" value="MFC4738430.1"/>
    <property type="molecule type" value="Genomic_DNA"/>
</dbReference>
<keyword evidence="8" id="KW-1185">Reference proteome</keyword>
<evidence type="ECO:0000256" key="6">
    <source>
        <dbReference type="SAM" id="Phobius"/>
    </source>
</evidence>
<proteinExistence type="predicted"/>
<sequence>MKKILENHLIMSGLYKAASGLSLFLSIRVLVDFLGFEEYGLWVLIFTIFQWVLLMDFGIQSSLKTKIPILLYENKIELLKSYVKTTYKISFYISLVIFLGFYILTFFIDFKVLLNIDFHTKQFIDKLFLLNVLFFCLNFVVNIQKSLYVAFLKGKYAEQSIAFNQLGFYILLLIIVTYFKQISNEEKLILITLTNGLFSLFTNFLYTFIFFKREKLNLKTNEKTPSSFVYDLLKLGSKFMIIQLGIMFIFSSDNYIISNVFSPKEVTLYEVVNKLFQFPFLILFATLSPLWSMFAKNYIEKNKKSLLESFKKFNLFFIIIVTGVIGLAMLIPFLLSIWLKEKIEYPNHFVLLLTLVTLIRIYVTFYTFFLNGIGKLNLYILFIVLSVLIKIPLSYFFVDLGFGINSVVLSSLVIMALWVIFIPYKCYKIVNSIAINE</sequence>
<dbReference type="Proteomes" id="UP001595885">
    <property type="component" value="Unassembled WGS sequence"/>
</dbReference>
<dbReference type="RefSeq" id="WP_379737338.1">
    <property type="nucleotide sequence ID" value="NZ_JBHSGW010000001.1"/>
</dbReference>
<evidence type="ECO:0000256" key="4">
    <source>
        <dbReference type="ARBA" id="ARBA00022989"/>
    </source>
</evidence>
<name>A0ABV9P0G5_9FLAO</name>
<dbReference type="PANTHER" id="PTHR30250:SF26">
    <property type="entry name" value="PSMA PROTEIN"/>
    <property type="match status" value="1"/>
</dbReference>
<feature type="transmembrane region" description="Helical" evidence="6">
    <location>
        <begin position="232"/>
        <end position="256"/>
    </location>
</feature>
<evidence type="ECO:0000313" key="8">
    <source>
        <dbReference type="Proteomes" id="UP001595885"/>
    </source>
</evidence>
<feature type="transmembrane region" description="Helical" evidence="6">
    <location>
        <begin position="315"/>
        <end position="337"/>
    </location>
</feature>
<feature type="transmembrane region" description="Helical" evidence="6">
    <location>
        <begin position="89"/>
        <end position="108"/>
    </location>
</feature>
<feature type="transmembrane region" description="Helical" evidence="6">
    <location>
        <begin position="163"/>
        <end position="182"/>
    </location>
</feature>
<accession>A0ABV9P0G5</accession>
<keyword evidence="4 6" id="KW-1133">Transmembrane helix</keyword>
<evidence type="ECO:0000256" key="3">
    <source>
        <dbReference type="ARBA" id="ARBA00022692"/>
    </source>
</evidence>
<protein>
    <submittedName>
        <fullName evidence="7">Lipopolysaccharide biosynthesis protein</fullName>
    </submittedName>
</protein>
<feature type="transmembrane region" description="Helical" evidence="6">
    <location>
        <begin position="349"/>
        <end position="369"/>
    </location>
</feature>
<feature type="transmembrane region" description="Helical" evidence="6">
    <location>
        <begin position="39"/>
        <end position="59"/>
    </location>
</feature>
<comment type="subcellular location">
    <subcellularLocation>
        <location evidence="1">Cell membrane</location>
        <topology evidence="1">Multi-pass membrane protein</topology>
    </subcellularLocation>
</comment>
<dbReference type="PANTHER" id="PTHR30250">
    <property type="entry name" value="PST FAMILY PREDICTED COLANIC ACID TRANSPORTER"/>
    <property type="match status" value="1"/>
</dbReference>
<reference evidence="8" key="1">
    <citation type="journal article" date="2019" name="Int. J. Syst. Evol. Microbiol.">
        <title>The Global Catalogue of Microorganisms (GCM) 10K type strain sequencing project: providing services to taxonomists for standard genome sequencing and annotation.</title>
        <authorList>
            <consortium name="The Broad Institute Genomics Platform"/>
            <consortium name="The Broad Institute Genome Sequencing Center for Infectious Disease"/>
            <person name="Wu L."/>
            <person name="Ma J."/>
        </authorList>
    </citation>
    <scope>NUCLEOTIDE SEQUENCE [LARGE SCALE GENOMIC DNA]</scope>
    <source>
        <strain evidence="8">CCUG 50349</strain>
    </source>
</reference>
<comment type="caution">
    <text evidence="7">The sequence shown here is derived from an EMBL/GenBank/DDBJ whole genome shotgun (WGS) entry which is preliminary data.</text>
</comment>
<feature type="transmembrane region" description="Helical" evidence="6">
    <location>
        <begin position="276"/>
        <end position="294"/>
    </location>
</feature>
<dbReference type="InterPro" id="IPR050833">
    <property type="entry name" value="Poly_Biosynth_Transport"/>
</dbReference>
<evidence type="ECO:0000256" key="2">
    <source>
        <dbReference type="ARBA" id="ARBA00022475"/>
    </source>
</evidence>
<feature type="transmembrane region" description="Helical" evidence="6">
    <location>
        <begin position="188"/>
        <end position="211"/>
    </location>
</feature>
<feature type="transmembrane region" description="Helical" evidence="6">
    <location>
        <begin position="404"/>
        <end position="424"/>
    </location>
</feature>
<evidence type="ECO:0000256" key="5">
    <source>
        <dbReference type="ARBA" id="ARBA00023136"/>
    </source>
</evidence>
<dbReference type="InterPro" id="IPR002797">
    <property type="entry name" value="Polysacc_synth"/>
</dbReference>